<feature type="active site" evidence="5">
    <location>
        <position position="372"/>
    </location>
</feature>
<gene>
    <name evidence="7" type="ORF">CAC42_6648</name>
</gene>
<dbReference type="OrthoDB" id="414133at2759"/>
<organism evidence="7 8">
    <name type="scientific">Sphaceloma murrayae</name>
    <dbReference type="NCBI Taxonomy" id="2082308"/>
    <lineage>
        <taxon>Eukaryota</taxon>
        <taxon>Fungi</taxon>
        <taxon>Dikarya</taxon>
        <taxon>Ascomycota</taxon>
        <taxon>Pezizomycotina</taxon>
        <taxon>Dothideomycetes</taxon>
        <taxon>Dothideomycetidae</taxon>
        <taxon>Myriangiales</taxon>
        <taxon>Elsinoaceae</taxon>
        <taxon>Sphaceloma</taxon>
    </lineage>
</organism>
<evidence type="ECO:0000256" key="6">
    <source>
        <dbReference type="SAM" id="MobiDB-lite"/>
    </source>
</evidence>
<dbReference type="AlphaFoldDB" id="A0A2K1QG55"/>
<dbReference type="InterPro" id="IPR018117">
    <property type="entry name" value="C5_DNA_meth_AS"/>
</dbReference>
<keyword evidence="2 5" id="KW-0489">Methyltransferase</keyword>
<dbReference type="SUPFAM" id="SSF53335">
    <property type="entry name" value="S-adenosyl-L-methionine-dependent methyltransferases"/>
    <property type="match status" value="1"/>
</dbReference>
<dbReference type="InterPro" id="IPR050390">
    <property type="entry name" value="C5-Methyltransferase"/>
</dbReference>
<dbReference type="PROSITE" id="PS00094">
    <property type="entry name" value="C5_MTASE_1"/>
    <property type="match status" value="1"/>
</dbReference>
<feature type="region of interest" description="Disordered" evidence="6">
    <location>
        <begin position="273"/>
        <end position="293"/>
    </location>
</feature>
<dbReference type="GO" id="GO:0003677">
    <property type="term" value="F:DNA binding"/>
    <property type="evidence" value="ECO:0007669"/>
    <property type="project" value="TreeGrafter"/>
</dbReference>
<sequence length="656" mass="74060">MPPIRARRTPDNGGYHIDKSLLSILETMLTFRALDNNEEQDSVLDIPDDDDVEIVPEPSSLRQSRAFRHALPPLTSRTGGVSPYWIKVTEYDYQGTNIRIGETLKLSGYDDYVQVKRLYKDAAHEDQLVIFGIRFRKLSKMTDGLEYENREVVMIQEFFSNSNIDEKGDSLERFSLQDIIPIAKRRIRFTNYFRPVTFQQGRMNDHFPQGTGSTNARHPNMLVCRTKYVSTFNGPTTGKPRKIEETWVNITDKEADPGYAIEDRLIRAQRKDIHRAERRRQSNSGADQRTPDTPQGFHYTGCDGFCGAGFATAGAKQAGIRVTYAFDNDGRAITSYLHNHHDVKALLTSFFDFVRCYGDKVKVDVLMLSFPCQFFSTAHTVRGRNDDANEVAMLGIGDIISKMKPRLVVIEQTSGLDQVKFRQHLMAVIAGFRNNDYSVRKAVINFAGLGIASNRRRLIFIGAAPGEALPPLPQPIHNTGFTSTNPSLLRAVSIEDVMRRVAANHPEHNFERVDLAEHVKPINPRNNQLGTFTCTRNKDARHNIHWNGRRYWTIHELLLLQGAPLTYRLKGSLTTKLKQIGNAFPSIAAEKIYSECVKSLRATDRADATADLQTSVLDESPSLRRFARETRDAMAASVREQDQAVPGSSQESPVVL</sequence>
<keyword evidence="3 5" id="KW-0808">Transferase</keyword>
<dbReference type="Proteomes" id="UP000243797">
    <property type="component" value="Unassembled WGS sequence"/>
</dbReference>
<evidence type="ECO:0000256" key="5">
    <source>
        <dbReference type="PROSITE-ProRule" id="PRU01016"/>
    </source>
</evidence>
<dbReference type="PANTHER" id="PTHR10629">
    <property type="entry name" value="CYTOSINE-SPECIFIC METHYLTRANSFERASE"/>
    <property type="match status" value="1"/>
</dbReference>
<reference evidence="7 8" key="1">
    <citation type="submission" date="2017-06" db="EMBL/GenBank/DDBJ databases">
        <title>Draft genome sequence of a variant of Elsinoe murrayae.</title>
        <authorList>
            <person name="Cheng Q."/>
        </authorList>
    </citation>
    <scope>NUCLEOTIDE SEQUENCE [LARGE SCALE GENOMIC DNA]</scope>
    <source>
        <strain evidence="7 8">CQ-2017a</strain>
    </source>
</reference>
<evidence type="ECO:0000256" key="1">
    <source>
        <dbReference type="ARBA" id="ARBA00011975"/>
    </source>
</evidence>
<dbReference type="STRING" id="2082308.A0A2K1QG55"/>
<dbReference type="PROSITE" id="PS51679">
    <property type="entry name" value="SAM_MT_C5"/>
    <property type="match status" value="1"/>
</dbReference>
<feature type="compositionally biased region" description="Polar residues" evidence="6">
    <location>
        <begin position="282"/>
        <end position="293"/>
    </location>
</feature>
<dbReference type="GO" id="GO:0032259">
    <property type="term" value="P:methylation"/>
    <property type="evidence" value="ECO:0007669"/>
    <property type="project" value="UniProtKB-KW"/>
</dbReference>
<dbReference type="EMBL" id="NKHZ01000088">
    <property type="protein sequence ID" value="PNS14135.1"/>
    <property type="molecule type" value="Genomic_DNA"/>
</dbReference>
<feature type="region of interest" description="Disordered" evidence="6">
    <location>
        <begin position="630"/>
        <end position="656"/>
    </location>
</feature>
<dbReference type="EC" id="2.1.1.37" evidence="1"/>
<protein>
    <recommendedName>
        <fullName evidence="1">DNA (cytosine-5-)-methyltransferase</fullName>
        <ecNumber evidence="1">2.1.1.37</ecNumber>
    </recommendedName>
</protein>
<dbReference type="GO" id="GO:0003886">
    <property type="term" value="F:DNA (cytosine-5-)-methyltransferase activity"/>
    <property type="evidence" value="ECO:0007669"/>
    <property type="project" value="UniProtKB-EC"/>
</dbReference>
<dbReference type="Pfam" id="PF00145">
    <property type="entry name" value="DNA_methylase"/>
    <property type="match status" value="2"/>
</dbReference>
<accession>A0A2K1QG55</accession>
<dbReference type="InterPro" id="IPR001525">
    <property type="entry name" value="C5_MeTfrase"/>
</dbReference>
<evidence type="ECO:0000313" key="8">
    <source>
        <dbReference type="Proteomes" id="UP000243797"/>
    </source>
</evidence>
<keyword evidence="4 5" id="KW-0949">S-adenosyl-L-methionine</keyword>
<evidence type="ECO:0000256" key="4">
    <source>
        <dbReference type="ARBA" id="ARBA00022691"/>
    </source>
</evidence>
<evidence type="ECO:0000256" key="2">
    <source>
        <dbReference type="ARBA" id="ARBA00022603"/>
    </source>
</evidence>
<dbReference type="GO" id="GO:0044027">
    <property type="term" value="P:negative regulation of gene expression via chromosomal CpG island methylation"/>
    <property type="evidence" value="ECO:0007669"/>
    <property type="project" value="TreeGrafter"/>
</dbReference>
<evidence type="ECO:0000256" key="3">
    <source>
        <dbReference type="ARBA" id="ARBA00022679"/>
    </source>
</evidence>
<proteinExistence type="inferred from homology"/>
<comment type="caution">
    <text evidence="7">The sequence shown here is derived from an EMBL/GenBank/DDBJ whole genome shotgun (WGS) entry which is preliminary data.</text>
</comment>
<name>A0A2K1QG55_9PEZI</name>
<keyword evidence="8" id="KW-1185">Reference proteome</keyword>
<feature type="compositionally biased region" description="Polar residues" evidence="6">
    <location>
        <begin position="646"/>
        <end position="656"/>
    </location>
</feature>
<comment type="similarity">
    <text evidence="5">Belongs to the class I-like SAM-binding methyltransferase superfamily. C5-methyltransferase family.</text>
</comment>
<dbReference type="PANTHER" id="PTHR10629:SF52">
    <property type="entry name" value="DNA (CYTOSINE-5)-METHYLTRANSFERASE 1"/>
    <property type="match status" value="1"/>
</dbReference>
<dbReference type="Gene3D" id="3.90.120.10">
    <property type="entry name" value="DNA Methylase, subunit A, domain 2"/>
    <property type="match status" value="1"/>
</dbReference>
<dbReference type="Gene3D" id="3.40.50.150">
    <property type="entry name" value="Vaccinia Virus protein VP39"/>
    <property type="match status" value="1"/>
</dbReference>
<dbReference type="GO" id="GO:0005634">
    <property type="term" value="C:nucleus"/>
    <property type="evidence" value="ECO:0007669"/>
    <property type="project" value="TreeGrafter"/>
</dbReference>
<dbReference type="InParanoid" id="A0A2K1QG55"/>
<dbReference type="InterPro" id="IPR029063">
    <property type="entry name" value="SAM-dependent_MTases_sf"/>
</dbReference>
<evidence type="ECO:0000313" key="7">
    <source>
        <dbReference type="EMBL" id="PNS14135.1"/>
    </source>
</evidence>